<evidence type="ECO:0000313" key="2">
    <source>
        <dbReference type="EMBL" id="KAJ8436051.1"/>
    </source>
</evidence>
<dbReference type="Proteomes" id="UP001153076">
    <property type="component" value="Unassembled WGS sequence"/>
</dbReference>
<keyword evidence="3" id="KW-1185">Reference proteome</keyword>
<proteinExistence type="predicted"/>
<feature type="region of interest" description="Disordered" evidence="1">
    <location>
        <begin position="1"/>
        <end position="52"/>
    </location>
</feature>
<gene>
    <name evidence="2" type="ORF">Cgig2_017519</name>
</gene>
<protein>
    <submittedName>
        <fullName evidence="2">Uncharacterized protein</fullName>
    </submittedName>
</protein>
<reference evidence="2" key="1">
    <citation type="submission" date="2022-04" db="EMBL/GenBank/DDBJ databases">
        <title>Carnegiea gigantea Genome sequencing and assembly v2.</title>
        <authorList>
            <person name="Copetti D."/>
            <person name="Sanderson M.J."/>
            <person name="Burquez A."/>
            <person name="Wojciechowski M.F."/>
        </authorList>
    </citation>
    <scope>NUCLEOTIDE SEQUENCE</scope>
    <source>
        <strain evidence="2">SGP5-SGP5p</strain>
        <tissue evidence="2">Aerial part</tissue>
    </source>
</reference>
<organism evidence="2 3">
    <name type="scientific">Carnegiea gigantea</name>
    <dbReference type="NCBI Taxonomy" id="171969"/>
    <lineage>
        <taxon>Eukaryota</taxon>
        <taxon>Viridiplantae</taxon>
        <taxon>Streptophyta</taxon>
        <taxon>Embryophyta</taxon>
        <taxon>Tracheophyta</taxon>
        <taxon>Spermatophyta</taxon>
        <taxon>Magnoliopsida</taxon>
        <taxon>eudicotyledons</taxon>
        <taxon>Gunneridae</taxon>
        <taxon>Pentapetalae</taxon>
        <taxon>Caryophyllales</taxon>
        <taxon>Cactineae</taxon>
        <taxon>Cactaceae</taxon>
        <taxon>Cactoideae</taxon>
        <taxon>Echinocereeae</taxon>
        <taxon>Carnegiea</taxon>
    </lineage>
</organism>
<accession>A0A9Q1QC73</accession>
<evidence type="ECO:0000256" key="1">
    <source>
        <dbReference type="SAM" id="MobiDB-lite"/>
    </source>
</evidence>
<dbReference type="EMBL" id="JAKOGI010000369">
    <property type="protein sequence ID" value="KAJ8436051.1"/>
    <property type="molecule type" value="Genomic_DNA"/>
</dbReference>
<name>A0A9Q1QC73_9CARY</name>
<dbReference type="OrthoDB" id="1001981at2759"/>
<evidence type="ECO:0000313" key="3">
    <source>
        <dbReference type="Proteomes" id="UP001153076"/>
    </source>
</evidence>
<dbReference type="AlphaFoldDB" id="A0A9Q1QC73"/>
<comment type="caution">
    <text evidence="2">The sequence shown here is derived from an EMBL/GenBank/DDBJ whole genome shotgun (WGS) entry which is preliminary data.</text>
</comment>
<sequence>MKSAHMALENQAHIEPLASSHDTPPGPKEPSIACGSEREPLIRGPNDPIEFKQPQHANQQLNTPNPSNNGGQGTTKVGKMVEKIVERGDHGEQFQRDFVLHIISTSMIRSMNNDYFFRTLKLEKRCKDRWFLATIHWTTDVVKQRNKDEKEFCREHGGVKTIDREETLHCGYCYWILTKILDYNWDAHLLQCLNDAAVKWKQTASRYFRGPPLFYITSEILKLSLQERDAKTDGFQPQYIGQLMQLNKEIKMKKSFPKSMERVGQLIGKNIRRLYMREKLNYKGN</sequence>